<comment type="caution">
    <text evidence="1">The sequence shown here is derived from an EMBL/GenBank/DDBJ whole genome shotgun (WGS) entry which is preliminary data.</text>
</comment>
<organism evidence="1 2">
    <name type="scientific">Pistacia integerrima</name>
    <dbReference type="NCBI Taxonomy" id="434235"/>
    <lineage>
        <taxon>Eukaryota</taxon>
        <taxon>Viridiplantae</taxon>
        <taxon>Streptophyta</taxon>
        <taxon>Embryophyta</taxon>
        <taxon>Tracheophyta</taxon>
        <taxon>Spermatophyta</taxon>
        <taxon>Magnoliopsida</taxon>
        <taxon>eudicotyledons</taxon>
        <taxon>Gunneridae</taxon>
        <taxon>Pentapetalae</taxon>
        <taxon>rosids</taxon>
        <taxon>malvids</taxon>
        <taxon>Sapindales</taxon>
        <taxon>Anacardiaceae</taxon>
        <taxon>Pistacia</taxon>
    </lineage>
</organism>
<evidence type="ECO:0000313" key="2">
    <source>
        <dbReference type="Proteomes" id="UP001163603"/>
    </source>
</evidence>
<accession>A0ACC0ZA99</accession>
<keyword evidence="2" id="KW-1185">Reference proteome</keyword>
<gene>
    <name evidence="1" type="ORF">Pint_05496</name>
</gene>
<dbReference type="EMBL" id="CM047738">
    <property type="protein sequence ID" value="KAJ0047108.1"/>
    <property type="molecule type" value="Genomic_DNA"/>
</dbReference>
<sequence>MVIRDFHIAKREEDIGYYAGFVGSSFMIGKALTSGLWGVVADHYGRKPVILSGNISVLVTAGFLSNFDSDNWQ</sequence>
<evidence type="ECO:0000313" key="1">
    <source>
        <dbReference type="EMBL" id="KAJ0047108.1"/>
    </source>
</evidence>
<reference evidence="2" key="1">
    <citation type="journal article" date="2023" name="G3 (Bethesda)">
        <title>Genome assembly and association tests identify interacting loci associated with vigor, precocity, and sex in interspecific pistachio rootstocks.</title>
        <authorList>
            <person name="Palmer W."/>
            <person name="Jacygrad E."/>
            <person name="Sagayaradj S."/>
            <person name="Cavanaugh K."/>
            <person name="Han R."/>
            <person name="Bertier L."/>
            <person name="Beede B."/>
            <person name="Kafkas S."/>
            <person name="Golino D."/>
            <person name="Preece J."/>
            <person name="Michelmore R."/>
        </authorList>
    </citation>
    <scope>NUCLEOTIDE SEQUENCE [LARGE SCALE GENOMIC DNA]</scope>
</reference>
<proteinExistence type="predicted"/>
<protein>
    <submittedName>
        <fullName evidence="1">Uncharacterized protein</fullName>
    </submittedName>
</protein>
<dbReference type="Proteomes" id="UP001163603">
    <property type="component" value="Chromosome 3"/>
</dbReference>
<name>A0ACC0ZA99_9ROSI</name>